<keyword evidence="8" id="KW-0812">Transmembrane</keyword>
<dbReference type="Proteomes" id="UP000663840">
    <property type="component" value="Unassembled WGS sequence"/>
</dbReference>
<dbReference type="OrthoDB" id="5589766at2759"/>
<feature type="transmembrane region" description="Helical" evidence="8">
    <location>
        <begin position="335"/>
        <end position="357"/>
    </location>
</feature>
<dbReference type="EMBL" id="CAJMWR010002070">
    <property type="protein sequence ID" value="CAE6439262.1"/>
    <property type="molecule type" value="Genomic_DNA"/>
</dbReference>
<dbReference type="InterPro" id="IPR033468">
    <property type="entry name" value="Metaxin_GST"/>
</dbReference>
<reference evidence="11" key="1">
    <citation type="submission" date="2021-01" db="EMBL/GenBank/DDBJ databases">
        <authorList>
            <person name="Kaushik A."/>
        </authorList>
    </citation>
    <scope>NUCLEOTIDE SEQUENCE</scope>
    <source>
        <strain evidence="11">AG1-1A</strain>
    </source>
</reference>
<evidence type="ECO:0000256" key="1">
    <source>
        <dbReference type="ARBA" id="ARBA00004294"/>
    </source>
</evidence>
<evidence type="ECO:0000259" key="9">
    <source>
        <dbReference type="Pfam" id="PF10568"/>
    </source>
</evidence>
<keyword evidence="5" id="KW-0653">Protein transport</keyword>
<accession>A0A8H2Y3A7</accession>
<feature type="domain" description="Metaxin glutathione S-transferase" evidence="10">
    <location>
        <begin position="214"/>
        <end position="278"/>
    </location>
</feature>
<sequence>MSEGTEVQNHSTRLILHVWPSEWELPSLDPQCIAAIFYMQLTFPGRYSIVECSDPDQSPSGQLPFLTHEHTEVSPLPSIISYLDSLARVEAQAADVTLDANLTLSAAHRAVAWKSYIASELGDILSYQLYVEHYWTFTHGALAKLMSFPQRLYVPNRLRKVHQPRLEAIGMCDAHYIEEPEPTKPTTKAPQQPGIPPVQIYKHAFARERLLNKARTAFELLSGLLGDHDFIYGDSPTTIDIILAAHILPILHIPFPTSTISDELRKSYDTLATHADRILKLSREPPPAPILGTPTVRSSLSAVFNSWRKEKNAFAQEKEKESVTKSDFSAKYGKWIFGLIAGVGSMVYLFATGIVSIQNAEEDELEVTPDIFDLEEEDE</sequence>
<dbReference type="InterPro" id="IPR050931">
    <property type="entry name" value="Mito_Protein_Transport_Metaxin"/>
</dbReference>
<dbReference type="AlphaFoldDB" id="A0A8H2Y3A7"/>
<keyword evidence="8" id="KW-1133">Transmembrane helix</keyword>
<keyword evidence="7 8" id="KW-0472">Membrane</keyword>
<keyword evidence="3" id="KW-0813">Transport</keyword>
<dbReference type="InterPro" id="IPR036282">
    <property type="entry name" value="Glutathione-S-Trfase_C_sf"/>
</dbReference>
<evidence type="ECO:0000259" key="10">
    <source>
        <dbReference type="Pfam" id="PF17171"/>
    </source>
</evidence>
<evidence type="ECO:0000256" key="7">
    <source>
        <dbReference type="ARBA" id="ARBA00023136"/>
    </source>
</evidence>
<evidence type="ECO:0000256" key="8">
    <source>
        <dbReference type="SAM" id="Phobius"/>
    </source>
</evidence>
<comment type="similarity">
    <text evidence="2">Belongs to the metaxin family.</text>
</comment>
<dbReference type="PANTHER" id="PTHR12289">
    <property type="entry name" value="METAXIN RELATED"/>
    <property type="match status" value="1"/>
</dbReference>
<proteinExistence type="inferred from homology"/>
<keyword evidence="6" id="KW-0496">Mitochondrion</keyword>
<name>A0A8H2Y3A7_9AGAM</name>
<evidence type="ECO:0000313" key="11">
    <source>
        <dbReference type="EMBL" id="CAE6439262.1"/>
    </source>
</evidence>
<comment type="caution">
    <text evidence="11">The sequence shown here is derived from an EMBL/GenBank/DDBJ whole genome shotgun (WGS) entry which is preliminary data.</text>
</comment>
<feature type="domain" description="Mitochondrial outer membrane transport complex Sam37/metaxin N-terminal" evidence="9">
    <location>
        <begin position="32"/>
        <end position="159"/>
    </location>
</feature>
<dbReference type="PANTHER" id="PTHR12289:SF41">
    <property type="entry name" value="FAILED AXON CONNECTIONS-RELATED"/>
    <property type="match status" value="1"/>
</dbReference>
<dbReference type="Pfam" id="PF17171">
    <property type="entry name" value="GST_C_6"/>
    <property type="match status" value="1"/>
</dbReference>
<evidence type="ECO:0000256" key="4">
    <source>
        <dbReference type="ARBA" id="ARBA00022787"/>
    </source>
</evidence>
<dbReference type="GO" id="GO:0001401">
    <property type="term" value="C:SAM complex"/>
    <property type="evidence" value="ECO:0007669"/>
    <property type="project" value="InterPro"/>
</dbReference>
<evidence type="ECO:0000256" key="2">
    <source>
        <dbReference type="ARBA" id="ARBA00009170"/>
    </source>
</evidence>
<evidence type="ECO:0000256" key="5">
    <source>
        <dbReference type="ARBA" id="ARBA00022927"/>
    </source>
</evidence>
<dbReference type="SUPFAM" id="SSF47616">
    <property type="entry name" value="GST C-terminal domain-like"/>
    <property type="match status" value="1"/>
</dbReference>
<dbReference type="GO" id="GO:0007005">
    <property type="term" value="P:mitochondrion organization"/>
    <property type="evidence" value="ECO:0007669"/>
    <property type="project" value="TreeGrafter"/>
</dbReference>
<evidence type="ECO:0000256" key="6">
    <source>
        <dbReference type="ARBA" id="ARBA00023128"/>
    </source>
</evidence>
<protein>
    <submittedName>
        <fullName evidence="11">Uncharacterized protein</fullName>
    </submittedName>
</protein>
<organism evidence="11 12">
    <name type="scientific">Rhizoctonia solani</name>
    <dbReference type="NCBI Taxonomy" id="456999"/>
    <lineage>
        <taxon>Eukaryota</taxon>
        <taxon>Fungi</taxon>
        <taxon>Dikarya</taxon>
        <taxon>Basidiomycota</taxon>
        <taxon>Agaricomycotina</taxon>
        <taxon>Agaricomycetes</taxon>
        <taxon>Cantharellales</taxon>
        <taxon>Ceratobasidiaceae</taxon>
        <taxon>Rhizoctonia</taxon>
    </lineage>
</organism>
<keyword evidence="4" id="KW-1000">Mitochondrion outer membrane</keyword>
<gene>
    <name evidence="11" type="ORF">RDB_LOCUS76024</name>
</gene>
<evidence type="ECO:0000313" key="12">
    <source>
        <dbReference type="Proteomes" id="UP000663840"/>
    </source>
</evidence>
<dbReference type="GO" id="GO:0015031">
    <property type="term" value="P:protein transport"/>
    <property type="evidence" value="ECO:0007669"/>
    <property type="project" value="UniProtKB-KW"/>
</dbReference>
<dbReference type="InterPro" id="IPR019564">
    <property type="entry name" value="Sam37/metaxin_N"/>
</dbReference>
<dbReference type="Pfam" id="PF10568">
    <property type="entry name" value="Tom37"/>
    <property type="match status" value="1"/>
</dbReference>
<comment type="subcellular location">
    <subcellularLocation>
        <location evidence="1">Mitochondrion outer membrane</location>
    </subcellularLocation>
</comment>
<evidence type="ECO:0000256" key="3">
    <source>
        <dbReference type="ARBA" id="ARBA00022448"/>
    </source>
</evidence>